<reference evidence="1" key="1">
    <citation type="journal article" date="2021" name="New Phytol.">
        <title>Evolutionary innovations through gain and loss of genes in the ectomycorrhizal Boletales.</title>
        <authorList>
            <person name="Wu G."/>
            <person name="Miyauchi S."/>
            <person name="Morin E."/>
            <person name="Kuo A."/>
            <person name="Drula E."/>
            <person name="Varga T."/>
            <person name="Kohler A."/>
            <person name="Feng B."/>
            <person name="Cao Y."/>
            <person name="Lipzen A."/>
            <person name="Daum C."/>
            <person name="Hundley H."/>
            <person name="Pangilinan J."/>
            <person name="Johnson J."/>
            <person name="Barry K."/>
            <person name="LaButti K."/>
            <person name="Ng V."/>
            <person name="Ahrendt S."/>
            <person name="Min B."/>
            <person name="Choi I.G."/>
            <person name="Park H."/>
            <person name="Plett J.M."/>
            <person name="Magnuson J."/>
            <person name="Spatafora J.W."/>
            <person name="Nagy L.G."/>
            <person name="Henrissat B."/>
            <person name="Grigoriev I.V."/>
            <person name="Yang Z.L."/>
            <person name="Xu J."/>
            <person name="Martin F.M."/>
        </authorList>
    </citation>
    <scope>NUCLEOTIDE SEQUENCE</scope>
    <source>
        <strain evidence="1">KUC20120723A-06</strain>
    </source>
</reference>
<keyword evidence="2" id="KW-1185">Reference proteome</keyword>
<gene>
    <name evidence="1" type="ORF">BV22DRAFT_1034932</name>
</gene>
<sequence>MRFTPVILIAGAGFAAAQTLSTQCESGLAAIAGSSEASCLNLNALVSLALSNSSSTSVIPTVNTWLTGLCSTGACSNQTLSDVVTNITTSCATELQSIGASTSNTAALITAVQEAYPTVRQIACLKDTSTSTLCLTETLTGIQSATTTLSLTNIVGLVTKVMSGQTVSIPQNVTCSDCSKAAYTVAAQSFPSLVGDAQSTVSGECGADFVNGQMPTDVQETASNTTSTSATGGASALSVGSLNLGAALLVGVSSVFALLA</sequence>
<comment type="caution">
    <text evidence="1">The sequence shown here is derived from an EMBL/GenBank/DDBJ whole genome shotgun (WGS) entry which is preliminary data.</text>
</comment>
<evidence type="ECO:0000313" key="2">
    <source>
        <dbReference type="Proteomes" id="UP000790709"/>
    </source>
</evidence>
<protein>
    <submittedName>
        <fullName evidence="1">Uncharacterized protein</fullName>
    </submittedName>
</protein>
<accession>A0ACB8BFT0</accession>
<dbReference type="EMBL" id="MU266420">
    <property type="protein sequence ID" value="KAH7924622.1"/>
    <property type="molecule type" value="Genomic_DNA"/>
</dbReference>
<proteinExistence type="predicted"/>
<evidence type="ECO:0000313" key="1">
    <source>
        <dbReference type="EMBL" id="KAH7924622.1"/>
    </source>
</evidence>
<name>A0ACB8BFT0_9AGAM</name>
<organism evidence="1 2">
    <name type="scientific">Leucogyrophana mollusca</name>
    <dbReference type="NCBI Taxonomy" id="85980"/>
    <lineage>
        <taxon>Eukaryota</taxon>
        <taxon>Fungi</taxon>
        <taxon>Dikarya</taxon>
        <taxon>Basidiomycota</taxon>
        <taxon>Agaricomycotina</taxon>
        <taxon>Agaricomycetes</taxon>
        <taxon>Agaricomycetidae</taxon>
        <taxon>Boletales</taxon>
        <taxon>Boletales incertae sedis</taxon>
        <taxon>Leucogyrophana</taxon>
    </lineage>
</organism>
<dbReference type="Proteomes" id="UP000790709">
    <property type="component" value="Unassembled WGS sequence"/>
</dbReference>